<gene>
    <name evidence="2" type="ORF">N657DRAFT_646801</name>
</gene>
<comment type="caution">
    <text evidence="2">The sequence shown here is derived from an EMBL/GenBank/DDBJ whole genome shotgun (WGS) entry which is preliminary data.</text>
</comment>
<evidence type="ECO:0000259" key="1">
    <source>
        <dbReference type="Pfam" id="PF05050"/>
    </source>
</evidence>
<dbReference type="InterPro" id="IPR052514">
    <property type="entry name" value="SAM-dependent_MTase"/>
</dbReference>
<reference evidence="2" key="1">
    <citation type="journal article" date="2023" name="Mol. Phylogenet. Evol.">
        <title>Genome-scale phylogeny and comparative genomics of the fungal order Sordariales.</title>
        <authorList>
            <person name="Hensen N."/>
            <person name="Bonometti L."/>
            <person name="Westerberg I."/>
            <person name="Brannstrom I.O."/>
            <person name="Guillou S."/>
            <person name="Cros-Aarteil S."/>
            <person name="Calhoun S."/>
            <person name="Haridas S."/>
            <person name="Kuo A."/>
            <person name="Mondo S."/>
            <person name="Pangilinan J."/>
            <person name="Riley R."/>
            <person name="LaButti K."/>
            <person name="Andreopoulos B."/>
            <person name="Lipzen A."/>
            <person name="Chen C."/>
            <person name="Yan M."/>
            <person name="Daum C."/>
            <person name="Ng V."/>
            <person name="Clum A."/>
            <person name="Steindorff A."/>
            <person name="Ohm R.A."/>
            <person name="Martin F."/>
            <person name="Silar P."/>
            <person name="Natvig D.O."/>
            <person name="Lalanne C."/>
            <person name="Gautier V."/>
            <person name="Ament-Velasquez S.L."/>
            <person name="Kruys A."/>
            <person name="Hutchinson M.I."/>
            <person name="Powell A.J."/>
            <person name="Barry K."/>
            <person name="Miller A.N."/>
            <person name="Grigoriev I.V."/>
            <person name="Debuchy R."/>
            <person name="Gladieux P."/>
            <person name="Hiltunen Thoren M."/>
            <person name="Johannesson H."/>
        </authorList>
    </citation>
    <scope>NUCLEOTIDE SEQUENCE</scope>
    <source>
        <strain evidence="2">CBS 731.68</strain>
    </source>
</reference>
<dbReference type="Gene3D" id="3.40.50.150">
    <property type="entry name" value="Vaccinia Virus protein VP39"/>
    <property type="match status" value="1"/>
</dbReference>
<dbReference type="Pfam" id="PF05050">
    <property type="entry name" value="Methyltransf_21"/>
    <property type="match status" value="1"/>
</dbReference>
<keyword evidence="3" id="KW-1185">Reference proteome</keyword>
<dbReference type="AlphaFoldDB" id="A0AAN6TWN8"/>
<dbReference type="RefSeq" id="XP_062645903.1">
    <property type="nucleotide sequence ID" value="XM_062793185.1"/>
</dbReference>
<dbReference type="InterPro" id="IPR029063">
    <property type="entry name" value="SAM-dependent_MTases_sf"/>
</dbReference>
<protein>
    <submittedName>
        <fullName evidence="2">Non-ribosomal peptide synthetase</fullName>
    </submittedName>
</protein>
<reference evidence="2" key="2">
    <citation type="submission" date="2023-05" db="EMBL/GenBank/DDBJ databases">
        <authorList>
            <consortium name="Lawrence Berkeley National Laboratory"/>
            <person name="Steindorff A."/>
            <person name="Hensen N."/>
            <person name="Bonometti L."/>
            <person name="Westerberg I."/>
            <person name="Brannstrom I.O."/>
            <person name="Guillou S."/>
            <person name="Cros-Aarteil S."/>
            <person name="Calhoun S."/>
            <person name="Haridas S."/>
            <person name="Kuo A."/>
            <person name="Mondo S."/>
            <person name="Pangilinan J."/>
            <person name="Riley R."/>
            <person name="Labutti K."/>
            <person name="Andreopoulos B."/>
            <person name="Lipzen A."/>
            <person name="Chen C."/>
            <person name="Yanf M."/>
            <person name="Daum C."/>
            <person name="Ng V."/>
            <person name="Clum A."/>
            <person name="Ohm R."/>
            <person name="Martin F."/>
            <person name="Silar P."/>
            <person name="Natvig D."/>
            <person name="Lalanne C."/>
            <person name="Gautier V."/>
            <person name="Ament-Velasquez S.L."/>
            <person name="Kruys A."/>
            <person name="Hutchinson M.I."/>
            <person name="Powell A.J."/>
            <person name="Barry K."/>
            <person name="Miller A.N."/>
            <person name="Grigoriev I.V."/>
            <person name="Debuchy R."/>
            <person name="Gladieux P."/>
            <person name="Thoren M.H."/>
            <person name="Johannesson H."/>
        </authorList>
    </citation>
    <scope>NUCLEOTIDE SEQUENCE</scope>
    <source>
        <strain evidence="2">CBS 731.68</strain>
    </source>
</reference>
<dbReference type="EMBL" id="MU853231">
    <property type="protein sequence ID" value="KAK4122132.1"/>
    <property type="molecule type" value="Genomic_DNA"/>
</dbReference>
<accession>A0AAN6TWN8</accession>
<dbReference type="InterPro" id="IPR006342">
    <property type="entry name" value="FkbM_mtfrase"/>
</dbReference>
<organism evidence="2 3">
    <name type="scientific">Parathielavia appendiculata</name>
    <dbReference type="NCBI Taxonomy" id="2587402"/>
    <lineage>
        <taxon>Eukaryota</taxon>
        <taxon>Fungi</taxon>
        <taxon>Dikarya</taxon>
        <taxon>Ascomycota</taxon>
        <taxon>Pezizomycotina</taxon>
        <taxon>Sordariomycetes</taxon>
        <taxon>Sordariomycetidae</taxon>
        <taxon>Sordariales</taxon>
        <taxon>Chaetomiaceae</taxon>
        <taxon>Parathielavia</taxon>
    </lineage>
</organism>
<proteinExistence type="predicted"/>
<evidence type="ECO:0000313" key="2">
    <source>
        <dbReference type="EMBL" id="KAK4122132.1"/>
    </source>
</evidence>
<dbReference type="PANTHER" id="PTHR34203:SF13">
    <property type="entry name" value="EXPRESSED PROTEIN"/>
    <property type="match status" value="1"/>
</dbReference>
<dbReference type="Proteomes" id="UP001302602">
    <property type="component" value="Unassembled WGS sequence"/>
</dbReference>
<sequence>MPSESLPGVDCTRTATSEPQLLELGPDLTVYVGAERDARFIYKEIYQDHCYDIAPLPSNPFIVDAGANIGLFTLYFKAKYPGARILAFEPAPLIFDLYRRNLALHSVPLDDIDAHACALGAEPATSKMLTYFPNAPGNSTFVPGEKELLRKALPAEHYQRMIDRSSAGATQVGVPVERLSHFLDGYQDLEQIDFLKVDVESWELDVLLGIDDRHWEMVRNAAIEVSELSGLRQDIEALLRDKGFSVKRELAAWSYQTAPTYTLLARRDAGIKH</sequence>
<evidence type="ECO:0000313" key="3">
    <source>
        <dbReference type="Proteomes" id="UP001302602"/>
    </source>
</evidence>
<dbReference type="PANTHER" id="PTHR34203">
    <property type="entry name" value="METHYLTRANSFERASE, FKBM FAMILY PROTEIN"/>
    <property type="match status" value="1"/>
</dbReference>
<dbReference type="NCBIfam" id="TIGR01444">
    <property type="entry name" value="fkbM_fam"/>
    <property type="match status" value="1"/>
</dbReference>
<dbReference type="SUPFAM" id="SSF53335">
    <property type="entry name" value="S-adenosyl-L-methionine-dependent methyltransferases"/>
    <property type="match status" value="1"/>
</dbReference>
<feature type="domain" description="Methyltransferase FkbM" evidence="1">
    <location>
        <begin position="64"/>
        <end position="245"/>
    </location>
</feature>
<dbReference type="GeneID" id="87829954"/>
<name>A0AAN6TWN8_9PEZI</name>